<evidence type="ECO:0000313" key="2">
    <source>
        <dbReference type="EMBL" id="GAU36138.1"/>
    </source>
</evidence>
<sequence length="75" mass="8381">MRQPMICATNRVVTNWLYIPPPLSTSLTCKTILTSKCLQSSTNPSSHTKILRRHCHPPPPTPHISVTDISFPKDS</sequence>
<dbReference type="EMBL" id="DF973619">
    <property type="protein sequence ID" value="GAU36138.1"/>
    <property type="molecule type" value="Genomic_DNA"/>
</dbReference>
<dbReference type="AlphaFoldDB" id="A0A2Z6MUG0"/>
<keyword evidence="3" id="KW-1185">Reference proteome</keyword>
<reference evidence="3" key="1">
    <citation type="journal article" date="2017" name="Front. Plant Sci.">
        <title>Climate Clever Clovers: New Paradigm to Reduce the Environmental Footprint of Ruminants by Breeding Low Methanogenic Forages Utilizing Haplotype Variation.</title>
        <authorList>
            <person name="Kaur P."/>
            <person name="Appels R."/>
            <person name="Bayer P.E."/>
            <person name="Keeble-Gagnere G."/>
            <person name="Wang J."/>
            <person name="Hirakawa H."/>
            <person name="Shirasawa K."/>
            <person name="Vercoe P."/>
            <person name="Stefanova K."/>
            <person name="Durmic Z."/>
            <person name="Nichols P."/>
            <person name="Revell C."/>
            <person name="Isobe S.N."/>
            <person name="Edwards D."/>
            <person name="Erskine W."/>
        </authorList>
    </citation>
    <scope>NUCLEOTIDE SEQUENCE [LARGE SCALE GENOMIC DNA]</scope>
    <source>
        <strain evidence="3">cv. Daliak</strain>
    </source>
</reference>
<dbReference type="Proteomes" id="UP000242715">
    <property type="component" value="Unassembled WGS sequence"/>
</dbReference>
<name>A0A2Z6MUG0_TRISU</name>
<organism evidence="2 3">
    <name type="scientific">Trifolium subterraneum</name>
    <name type="common">Subterranean clover</name>
    <dbReference type="NCBI Taxonomy" id="3900"/>
    <lineage>
        <taxon>Eukaryota</taxon>
        <taxon>Viridiplantae</taxon>
        <taxon>Streptophyta</taxon>
        <taxon>Embryophyta</taxon>
        <taxon>Tracheophyta</taxon>
        <taxon>Spermatophyta</taxon>
        <taxon>Magnoliopsida</taxon>
        <taxon>eudicotyledons</taxon>
        <taxon>Gunneridae</taxon>
        <taxon>Pentapetalae</taxon>
        <taxon>rosids</taxon>
        <taxon>fabids</taxon>
        <taxon>Fabales</taxon>
        <taxon>Fabaceae</taxon>
        <taxon>Papilionoideae</taxon>
        <taxon>50 kb inversion clade</taxon>
        <taxon>NPAAA clade</taxon>
        <taxon>Hologalegina</taxon>
        <taxon>IRL clade</taxon>
        <taxon>Trifolieae</taxon>
        <taxon>Trifolium</taxon>
    </lineage>
</organism>
<evidence type="ECO:0000313" key="3">
    <source>
        <dbReference type="Proteomes" id="UP000242715"/>
    </source>
</evidence>
<proteinExistence type="predicted"/>
<feature type="compositionally biased region" description="Polar residues" evidence="1">
    <location>
        <begin position="39"/>
        <end position="48"/>
    </location>
</feature>
<accession>A0A2Z6MUG0</accession>
<feature type="region of interest" description="Disordered" evidence="1">
    <location>
        <begin position="39"/>
        <end position="75"/>
    </location>
</feature>
<evidence type="ECO:0000256" key="1">
    <source>
        <dbReference type="SAM" id="MobiDB-lite"/>
    </source>
</evidence>
<gene>
    <name evidence="2" type="ORF">TSUD_316670</name>
</gene>
<protein>
    <submittedName>
        <fullName evidence="2">Uncharacterized protein</fullName>
    </submittedName>
</protein>